<comment type="similarity">
    <text evidence="1">Belongs to the short-chain dehydrogenases/reductases (SDR) family.</text>
</comment>
<dbReference type="PRINTS" id="PR00081">
    <property type="entry name" value="GDHRDH"/>
</dbReference>
<dbReference type="Pfam" id="PF00106">
    <property type="entry name" value="adh_short"/>
    <property type="match status" value="1"/>
</dbReference>
<dbReference type="InterPro" id="IPR036291">
    <property type="entry name" value="NAD(P)-bd_dom_sf"/>
</dbReference>
<dbReference type="Proteomes" id="UP000466931">
    <property type="component" value="Chromosome"/>
</dbReference>
<dbReference type="NCBIfam" id="NF005868">
    <property type="entry name" value="PRK07806.1"/>
    <property type="match status" value="1"/>
</dbReference>
<protein>
    <submittedName>
        <fullName evidence="3">Short chain dehydrogenase</fullName>
    </submittedName>
</protein>
<dbReference type="InterPro" id="IPR002347">
    <property type="entry name" value="SDR_fam"/>
</dbReference>
<dbReference type="SUPFAM" id="SSF51735">
    <property type="entry name" value="NAD(P)-binding Rossmann-fold domains"/>
    <property type="match status" value="1"/>
</dbReference>
<evidence type="ECO:0000313" key="4">
    <source>
        <dbReference type="Proteomes" id="UP000466931"/>
    </source>
</evidence>
<sequence>MEPNGRTRIVLVTGASRGIGAEVAEQFARPGTHVIVHCRSDHADADLVAAQIRSAGGQASTFAADIADEAAAAGMLDEIAHRFGRLDALILNASSLPDADTGVAGAMRSNREAQRRLARLALPLMPAGAHIVFVTSHQAHFYPHKAVPMGYAAVAASKRAGETTLYAMKPEFDRRGVHFTVVSGDLRQATRSAVRRAPALATLGSRSIHRSLASVIAQTTSATSPSGIVYVGGTERAVDLPA</sequence>
<proteinExistence type="inferred from homology"/>
<dbReference type="PANTHER" id="PTHR44196:SF1">
    <property type="entry name" value="DEHYDROGENASE_REDUCTASE SDR FAMILY MEMBER 7B"/>
    <property type="match status" value="1"/>
</dbReference>
<dbReference type="Gene3D" id="3.40.50.720">
    <property type="entry name" value="NAD(P)-binding Rossmann-like Domain"/>
    <property type="match status" value="1"/>
</dbReference>
<dbReference type="RefSeq" id="WP_085151970.1">
    <property type="nucleotide sequence ID" value="NZ_AP022612.1"/>
</dbReference>
<dbReference type="EMBL" id="AP022612">
    <property type="protein sequence ID" value="BBZ36172.1"/>
    <property type="molecule type" value="Genomic_DNA"/>
</dbReference>
<evidence type="ECO:0000313" key="3">
    <source>
        <dbReference type="EMBL" id="BBZ36172.1"/>
    </source>
</evidence>
<dbReference type="PANTHER" id="PTHR44196">
    <property type="entry name" value="DEHYDROGENASE/REDUCTASE SDR FAMILY MEMBER 7B"/>
    <property type="match status" value="1"/>
</dbReference>
<evidence type="ECO:0000256" key="2">
    <source>
        <dbReference type="ARBA" id="ARBA00023002"/>
    </source>
</evidence>
<dbReference type="AlphaFoldDB" id="A0A7I7Y551"/>
<gene>
    <name evidence="3" type="ORF">MCNF_47770</name>
</gene>
<keyword evidence="2" id="KW-0560">Oxidoreductase</keyword>
<name>A0A7I7Y551_9MYCO</name>
<reference evidence="3" key="2">
    <citation type="submission" date="2020-02" db="EMBL/GenBank/DDBJ databases">
        <authorList>
            <person name="Matsumoto Y."/>
            <person name="Motooka D."/>
            <person name="Nakamura S."/>
        </authorList>
    </citation>
    <scope>NUCLEOTIDE SEQUENCE</scope>
    <source>
        <strain evidence="3">JCM 13671</strain>
    </source>
</reference>
<dbReference type="OrthoDB" id="4373846at2"/>
<keyword evidence="4" id="KW-1185">Reference proteome</keyword>
<organism evidence="3 4">
    <name type="scientific">Mycolicibacterium confluentis</name>
    <dbReference type="NCBI Taxonomy" id="28047"/>
    <lineage>
        <taxon>Bacteria</taxon>
        <taxon>Bacillati</taxon>
        <taxon>Actinomycetota</taxon>
        <taxon>Actinomycetes</taxon>
        <taxon>Mycobacteriales</taxon>
        <taxon>Mycobacteriaceae</taxon>
        <taxon>Mycolicibacterium</taxon>
    </lineage>
</organism>
<dbReference type="GO" id="GO:0016020">
    <property type="term" value="C:membrane"/>
    <property type="evidence" value="ECO:0007669"/>
    <property type="project" value="TreeGrafter"/>
</dbReference>
<evidence type="ECO:0000256" key="1">
    <source>
        <dbReference type="ARBA" id="ARBA00006484"/>
    </source>
</evidence>
<reference evidence="3" key="1">
    <citation type="journal article" date="2019" name="Emerg. Microbes Infect.">
        <title>Comprehensive subspecies identification of 175 nontuberculous mycobacteria species based on 7547 genomic profiles.</title>
        <authorList>
            <person name="Matsumoto Y."/>
            <person name="Kinjo T."/>
            <person name="Motooka D."/>
            <person name="Nabeya D."/>
            <person name="Jung N."/>
            <person name="Uechi K."/>
            <person name="Horii T."/>
            <person name="Iida T."/>
            <person name="Fujita J."/>
            <person name="Nakamura S."/>
        </authorList>
    </citation>
    <scope>NUCLEOTIDE SEQUENCE [LARGE SCALE GENOMIC DNA]</scope>
    <source>
        <strain evidence="3">JCM 13671</strain>
    </source>
</reference>
<dbReference type="GO" id="GO:0016491">
    <property type="term" value="F:oxidoreductase activity"/>
    <property type="evidence" value="ECO:0007669"/>
    <property type="project" value="UniProtKB-KW"/>
</dbReference>
<accession>A0A7I7Y551</accession>